<organism evidence="5 6">
    <name type="scientific">Paramagnetospirillum kuznetsovii</name>
    <dbReference type="NCBI Taxonomy" id="2053833"/>
    <lineage>
        <taxon>Bacteria</taxon>
        <taxon>Pseudomonadati</taxon>
        <taxon>Pseudomonadota</taxon>
        <taxon>Alphaproteobacteria</taxon>
        <taxon>Rhodospirillales</taxon>
        <taxon>Magnetospirillaceae</taxon>
        <taxon>Paramagnetospirillum</taxon>
    </lineage>
</organism>
<accession>A0A364NVE3</accession>
<evidence type="ECO:0000313" key="6">
    <source>
        <dbReference type="Proteomes" id="UP000251075"/>
    </source>
</evidence>
<proteinExistence type="inferred from homology"/>
<gene>
    <name evidence="5" type="ORF">CU669_15370</name>
</gene>
<sequence>MSRALVIGIGVSSNGDDGAGPAVAANMRRIGLDVLVHDGQGGDLSGLWLDYDRVVLISATHSGTPAGTVRVFDGIAADLPEAAFPKSMAPDLVADLAKARKAGRLPKLLALVGIESGGRSGGELMSPEVEAAVPLAMAEVERFL</sequence>
<reference evidence="5 6" key="1">
    <citation type="submission" date="2017-11" db="EMBL/GenBank/DDBJ databases">
        <title>Draft genome sequence of magnetotactic bacterium Magnetospirillum kuznetsovii LBB-42.</title>
        <authorList>
            <person name="Grouzdev D.S."/>
            <person name="Rysina M.S."/>
            <person name="Baslerov R.V."/>
            <person name="Koziaeva V."/>
        </authorList>
    </citation>
    <scope>NUCLEOTIDE SEQUENCE [LARGE SCALE GENOMIC DNA]</scope>
    <source>
        <strain evidence="5 6">LBB-42</strain>
    </source>
</reference>
<name>A0A364NVE3_9PROT</name>
<dbReference type="PANTHER" id="PTHR30302:SF1">
    <property type="entry name" value="HYDROGENASE 2 MATURATION PROTEASE"/>
    <property type="match status" value="1"/>
</dbReference>
<dbReference type="RefSeq" id="WP_112146288.1">
    <property type="nucleotide sequence ID" value="NZ_PGTO01000014.1"/>
</dbReference>
<evidence type="ECO:0000256" key="1">
    <source>
        <dbReference type="ARBA" id="ARBA00006814"/>
    </source>
</evidence>
<evidence type="ECO:0000256" key="2">
    <source>
        <dbReference type="ARBA" id="ARBA00022670"/>
    </source>
</evidence>
<dbReference type="GO" id="GO:0004190">
    <property type="term" value="F:aspartic-type endopeptidase activity"/>
    <property type="evidence" value="ECO:0007669"/>
    <property type="project" value="UniProtKB-KW"/>
</dbReference>
<dbReference type="NCBIfam" id="TIGR00072">
    <property type="entry name" value="hydrog_prot"/>
    <property type="match status" value="1"/>
</dbReference>
<evidence type="ECO:0000256" key="3">
    <source>
        <dbReference type="ARBA" id="ARBA00022750"/>
    </source>
</evidence>
<keyword evidence="3" id="KW-0064">Aspartyl protease</keyword>
<keyword evidence="4" id="KW-0378">Hydrolase</keyword>
<evidence type="ECO:0000313" key="5">
    <source>
        <dbReference type="EMBL" id="RAU20970.1"/>
    </source>
</evidence>
<comment type="similarity">
    <text evidence="1">Belongs to the peptidase A31 family.</text>
</comment>
<protein>
    <recommendedName>
        <fullName evidence="7">Hydrogenase maturation protease</fullName>
    </recommendedName>
</protein>
<dbReference type="GO" id="GO:0016485">
    <property type="term" value="P:protein processing"/>
    <property type="evidence" value="ECO:0007669"/>
    <property type="project" value="TreeGrafter"/>
</dbReference>
<keyword evidence="2" id="KW-0645">Protease</keyword>
<dbReference type="InterPro" id="IPR023430">
    <property type="entry name" value="Pept_HybD-like_dom_sf"/>
</dbReference>
<dbReference type="OrthoDB" id="9792731at2"/>
<dbReference type="Proteomes" id="UP000251075">
    <property type="component" value="Unassembled WGS sequence"/>
</dbReference>
<evidence type="ECO:0000256" key="4">
    <source>
        <dbReference type="ARBA" id="ARBA00022801"/>
    </source>
</evidence>
<dbReference type="AlphaFoldDB" id="A0A364NVE3"/>
<keyword evidence="6" id="KW-1185">Reference proteome</keyword>
<dbReference type="Gene3D" id="3.40.50.1450">
    <property type="entry name" value="HybD-like"/>
    <property type="match status" value="1"/>
</dbReference>
<dbReference type="EMBL" id="PGTO01000014">
    <property type="protein sequence ID" value="RAU20970.1"/>
    <property type="molecule type" value="Genomic_DNA"/>
</dbReference>
<dbReference type="SUPFAM" id="SSF53163">
    <property type="entry name" value="HybD-like"/>
    <property type="match status" value="1"/>
</dbReference>
<dbReference type="InterPro" id="IPR000671">
    <property type="entry name" value="Peptidase_A31"/>
</dbReference>
<dbReference type="GO" id="GO:0008047">
    <property type="term" value="F:enzyme activator activity"/>
    <property type="evidence" value="ECO:0007669"/>
    <property type="project" value="InterPro"/>
</dbReference>
<comment type="caution">
    <text evidence="5">The sequence shown here is derived from an EMBL/GenBank/DDBJ whole genome shotgun (WGS) entry which is preliminary data.</text>
</comment>
<evidence type="ECO:0008006" key="7">
    <source>
        <dbReference type="Google" id="ProtNLM"/>
    </source>
</evidence>
<dbReference type="PANTHER" id="PTHR30302">
    <property type="entry name" value="HYDROGENASE 1 MATURATION PROTEASE"/>
    <property type="match status" value="1"/>
</dbReference>